<dbReference type="InterPro" id="IPR005674">
    <property type="entry name" value="CocE/Ser_esterase"/>
</dbReference>
<dbReference type="GO" id="GO:0016787">
    <property type="term" value="F:hydrolase activity"/>
    <property type="evidence" value="ECO:0007669"/>
    <property type="project" value="UniProtKB-KW"/>
</dbReference>
<gene>
    <name evidence="3" type="ORF">GCM10009765_24660</name>
</gene>
<dbReference type="Pfam" id="PF02129">
    <property type="entry name" value="Peptidase_S15"/>
    <property type="match status" value="1"/>
</dbReference>
<reference evidence="4" key="1">
    <citation type="journal article" date="2019" name="Int. J. Syst. Evol. Microbiol.">
        <title>The Global Catalogue of Microorganisms (GCM) 10K type strain sequencing project: providing services to taxonomists for standard genome sequencing and annotation.</title>
        <authorList>
            <consortium name="The Broad Institute Genomics Platform"/>
            <consortium name="The Broad Institute Genome Sequencing Center for Infectious Disease"/>
            <person name="Wu L."/>
            <person name="Ma J."/>
        </authorList>
    </citation>
    <scope>NUCLEOTIDE SEQUENCE [LARGE SCALE GENOMIC DNA]</scope>
    <source>
        <strain evidence="4">JCM 14718</strain>
    </source>
</reference>
<evidence type="ECO:0000313" key="4">
    <source>
        <dbReference type="Proteomes" id="UP001500618"/>
    </source>
</evidence>
<dbReference type="SMART" id="SM00939">
    <property type="entry name" value="PepX_C"/>
    <property type="match status" value="1"/>
</dbReference>
<dbReference type="Gene3D" id="1.10.3020.10">
    <property type="entry name" value="alpha-amino acid ester hydrolase ( Helical cap domain)"/>
    <property type="match status" value="1"/>
</dbReference>
<name>A0ABP4SMY3_9ACTN</name>
<evidence type="ECO:0000313" key="3">
    <source>
        <dbReference type="EMBL" id="GAA1674331.1"/>
    </source>
</evidence>
<protein>
    <submittedName>
        <fullName evidence="3">CocE/NonD family hydrolase</fullName>
    </submittedName>
</protein>
<proteinExistence type="predicted"/>
<sequence length="556" mass="60725">MKALRGPGFDGQVAAKALSWRDNAVDRLLGLPAATTQDVETHRERTTMPDGVVLLADRFRPRGNEPLPVVIVRTPYGRGALTRQAFGMVLARRGFQVFLQSVRGTFGSGGRFEAFHRERADGLATAEWIRAQPWCDGRIATAGPSYLGYTQWAFAPYLEEPPAAMCLGVTGSNFDLAQYDGGTLGLQTSLVWTVQTGLQETNKWGPLARPLVNRRIDAGLRSLPLGEADVVSLGKPSPYWREVVEHNGPGSEFWSDIDHSAAVAGTTAPISMVTGWWDIFLPLQLADFKTLAAAGRSPRLTVGPWNHGDPGSAKTMVHDQISFLAAHLQGDTTGLRRAPIRIFLQGAQRWLDLQQWPPAEVTERRLHLLPAGRLGADVPAQSGPDVFTYDPADPTPNVGGAVFAGKSKQQDQSTVERRSDVLTFTGPALTQPLDVVGDVVAEVFVQTDNGFGDLVVRLCDVDRAGRSLNVCDRIIRLTPEMAAGQQPVRLQLWPTAYRFRTGHRLRVQVAGGSFPRYPRNHGFGEPTATAVAMRPTRFQIHHDPDRPSGLILPVLP</sequence>
<dbReference type="InterPro" id="IPR000383">
    <property type="entry name" value="Xaa-Pro-like_dom"/>
</dbReference>
<accession>A0ABP4SMY3</accession>
<dbReference type="SUPFAM" id="SSF49785">
    <property type="entry name" value="Galactose-binding domain-like"/>
    <property type="match status" value="1"/>
</dbReference>
<feature type="domain" description="Xaa-Pro dipeptidyl-peptidase C-terminal" evidence="2">
    <location>
        <begin position="321"/>
        <end position="551"/>
    </location>
</feature>
<keyword evidence="4" id="KW-1185">Reference proteome</keyword>
<dbReference type="Gene3D" id="2.60.120.260">
    <property type="entry name" value="Galactose-binding domain-like"/>
    <property type="match status" value="1"/>
</dbReference>
<comment type="caution">
    <text evidence="3">The sequence shown here is derived from an EMBL/GenBank/DDBJ whole genome shotgun (WGS) entry which is preliminary data.</text>
</comment>
<dbReference type="Gene3D" id="3.40.50.1820">
    <property type="entry name" value="alpha/beta hydrolase"/>
    <property type="match status" value="1"/>
</dbReference>
<dbReference type="SUPFAM" id="SSF53474">
    <property type="entry name" value="alpha/beta-Hydrolases"/>
    <property type="match status" value="1"/>
</dbReference>
<dbReference type="NCBIfam" id="TIGR00976">
    <property type="entry name" value="CocE_NonD"/>
    <property type="match status" value="1"/>
</dbReference>
<dbReference type="InterPro" id="IPR013736">
    <property type="entry name" value="Xaa-Pro_dipept_C"/>
</dbReference>
<dbReference type="EMBL" id="BAAANY010000008">
    <property type="protein sequence ID" value="GAA1674331.1"/>
    <property type="molecule type" value="Genomic_DNA"/>
</dbReference>
<evidence type="ECO:0000256" key="1">
    <source>
        <dbReference type="ARBA" id="ARBA00022801"/>
    </source>
</evidence>
<dbReference type="InterPro" id="IPR029058">
    <property type="entry name" value="AB_hydrolase_fold"/>
</dbReference>
<dbReference type="Pfam" id="PF08530">
    <property type="entry name" value="PepX_C"/>
    <property type="match status" value="1"/>
</dbReference>
<organism evidence="3 4">
    <name type="scientific">Fodinicola feengrottensis</name>
    <dbReference type="NCBI Taxonomy" id="435914"/>
    <lineage>
        <taxon>Bacteria</taxon>
        <taxon>Bacillati</taxon>
        <taxon>Actinomycetota</taxon>
        <taxon>Actinomycetes</taxon>
        <taxon>Mycobacteriales</taxon>
        <taxon>Fodinicola</taxon>
    </lineage>
</organism>
<dbReference type="Proteomes" id="UP001500618">
    <property type="component" value="Unassembled WGS sequence"/>
</dbReference>
<keyword evidence="1 3" id="KW-0378">Hydrolase</keyword>
<dbReference type="InterPro" id="IPR008979">
    <property type="entry name" value="Galactose-bd-like_sf"/>
</dbReference>
<evidence type="ECO:0000259" key="2">
    <source>
        <dbReference type="SMART" id="SM00939"/>
    </source>
</evidence>
<dbReference type="RefSeq" id="WP_344309912.1">
    <property type="nucleotide sequence ID" value="NZ_BAAANY010000008.1"/>
</dbReference>